<dbReference type="RefSeq" id="WP_078929537.1">
    <property type="nucleotide sequence ID" value="NZ_FUXX01000063.1"/>
</dbReference>
<dbReference type="Proteomes" id="UP000242432">
    <property type="component" value="Unassembled WGS sequence"/>
</dbReference>
<dbReference type="GO" id="GO:0015276">
    <property type="term" value="F:ligand-gated monoatomic ion channel activity"/>
    <property type="evidence" value="ECO:0007669"/>
    <property type="project" value="InterPro"/>
</dbReference>
<organism evidence="8 9">
    <name type="scientific">Succinivibrio dextrinosolvens DSM 3072</name>
    <dbReference type="NCBI Taxonomy" id="1123324"/>
    <lineage>
        <taxon>Bacteria</taxon>
        <taxon>Pseudomonadati</taxon>
        <taxon>Pseudomonadota</taxon>
        <taxon>Gammaproteobacteria</taxon>
        <taxon>Aeromonadales</taxon>
        <taxon>Succinivibrionaceae</taxon>
        <taxon>Succinivibrio</taxon>
    </lineage>
</organism>
<evidence type="ECO:0000256" key="2">
    <source>
        <dbReference type="ARBA" id="ARBA00010333"/>
    </source>
</evidence>
<dbReference type="GO" id="GO:0016020">
    <property type="term" value="C:membrane"/>
    <property type="evidence" value="ECO:0007669"/>
    <property type="project" value="InterPro"/>
</dbReference>
<reference evidence="9" key="1">
    <citation type="submission" date="2017-02" db="EMBL/GenBank/DDBJ databases">
        <authorList>
            <person name="Varghese N."/>
            <person name="Submissions S."/>
        </authorList>
    </citation>
    <scope>NUCLEOTIDE SEQUENCE [LARGE SCALE GENOMIC DNA]</scope>
    <source>
        <strain evidence="9">DSM 3072</strain>
    </source>
</reference>
<evidence type="ECO:0000313" key="9">
    <source>
        <dbReference type="Proteomes" id="UP000242432"/>
    </source>
</evidence>
<dbReference type="PROSITE" id="PS01039">
    <property type="entry name" value="SBP_BACTERIAL_3"/>
    <property type="match status" value="1"/>
</dbReference>
<evidence type="ECO:0000256" key="1">
    <source>
        <dbReference type="ARBA" id="ARBA00004196"/>
    </source>
</evidence>
<dbReference type="PANTHER" id="PTHR35936:SF38">
    <property type="entry name" value="GLUTAMINE-BINDING PERIPLASMIC PROTEIN"/>
    <property type="match status" value="1"/>
</dbReference>
<keyword evidence="3 5" id="KW-0732">Signal</keyword>
<dbReference type="SUPFAM" id="SSF53850">
    <property type="entry name" value="Periplasmic binding protein-like II"/>
    <property type="match status" value="1"/>
</dbReference>
<evidence type="ECO:0000259" key="6">
    <source>
        <dbReference type="SMART" id="SM00062"/>
    </source>
</evidence>
<gene>
    <name evidence="8" type="ORF">SAMN02745213_02258</name>
</gene>
<dbReference type="InterPro" id="IPR018313">
    <property type="entry name" value="SBP_3_CS"/>
</dbReference>
<dbReference type="AlphaFoldDB" id="A0A1T4VXQ3"/>
<protein>
    <submittedName>
        <fullName evidence="8">Polar amino acid transport system substrate-binding protein</fullName>
    </submittedName>
</protein>
<dbReference type="Gene3D" id="3.40.190.10">
    <property type="entry name" value="Periplasmic binding protein-like II"/>
    <property type="match status" value="2"/>
</dbReference>
<dbReference type="SMART" id="SM00079">
    <property type="entry name" value="PBPe"/>
    <property type="match status" value="1"/>
</dbReference>
<name>A0A1T4VXQ3_9GAMM</name>
<feature type="domain" description="Solute-binding protein family 3/N-terminal" evidence="6">
    <location>
        <begin position="33"/>
        <end position="257"/>
    </location>
</feature>
<feature type="chain" id="PRO_5013137654" evidence="5">
    <location>
        <begin position="24"/>
        <end position="265"/>
    </location>
</feature>
<proteinExistence type="inferred from homology"/>
<dbReference type="CDD" id="cd13624">
    <property type="entry name" value="PBP2_Arg_Lys_His"/>
    <property type="match status" value="1"/>
</dbReference>
<comment type="subcellular location">
    <subcellularLocation>
        <location evidence="1">Cell envelope</location>
    </subcellularLocation>
</comment>
<dbReference type="InterPro" id="IPR001320">
    <property type="entry name" value="Iontro_rcpt_C"/>
</dbReference>
<evidence type="ECO:0000256" key="4">
    <source>
        <dbReference type="RuleBase" id="RU003744"/>
    </source>
</evidence>
<dbReference type="STRING" id="83771.SAMN02910357_02417"/>
<dbReference type="SMART" id="SM00062">
    <property type="entry name" value="PBPb"/>
    <property type="match status" value="1"/>
</dbReference>
<evidence type="ECO:0000256" key="5">
    <source>
        <dbReference type="SAM" id="SignalP"/>
    </source>
</evidence>
<sequence length="265" mass="29606">MIRALKKIVFAACIGVMSFSSIAAQESANQKKVLNVGCEGAFAPFTYINDEGNITGFDIDLIKELGKHLGYEVNINVMQFDGLLPSLMVGNIDLIISGFTITEERAKKVDFSDPYYLCGMSYVINKKNLKKYDSYEKLNGKTLCTQLAATGTNFAQKYLPKSHLKIFNAPPETYIELGNDSCVAAVHDKPVNDFFLARDTSGKFTSVEITQHINKEYYGIAVQKGNEKLLKEINQGLKEIEENGVFEKVSKNWFGHNILDSLKEE</sequence>
<feature type="signal peptide" evidence="5">
    <location>
        <begin position="1"/>
        <end position="23"/>
    </location>
</feature>
<evidence type="ECO:0000259" key="7">
    <source>
        <dbReference type="SMART" id="SM00079"/>
    </source>
</evidence>
<keyword evidence="9" id="KW-1185">Reference proteome</keyword>
<dbReference type="Pfam" id="PF00497">
    <property type="entry name" value="SBP_bac_3"/>
    <property type="match status" value="1"/>
</dbReference>
<dbReference type="PANTHER" id="PTHR35936">
    <property type="entry name" value="MEMBRANE-BOUND LYTIC MUREIN TRANSGLYCOSYLASE F"/>
    <property type="match status" value="1"/>
</dbReference>
<dbReference type="InterPro" id="IPR001638">
    <property type="entry name" value="Solute-binding_3/MltF_N"/>
</dbReference>
<dbReference type="GO" id="GO:0030313">
    <property type="term" value="C:cell envelope"/>
    <property type="evidence" value="ECO:0007669"/>
    <property type="project" value="UniProtKB-SubCell"/>
</dbReference>
<feature type="domain" description="Ionotropic glutamate receptor C-terminal" evidence="7">
    <location>
        <begin position="33"/>
        <end position="256"/>
    </location>
</feature>
<evidence type="ECO:0000256" key="3">
    <source>
        <dbReference type="ARBA" id="ARBA00022729"/>
    </source>
</evidence>
<dbReference type="EMBL" id="FUXX01000063">
    <property type="protein sequence ID" value="SKA69774.1"/>
    <property type="molecule type" value="Genomic_DNA"/>
</dbReference>
<evidence type="ECO:0000313" key="8">
    <source>
        <dbReference type="EMBL" id="SKA69774.1"/>
    </source>
</evidence>
<comment type="similarity">
    <text evidence="2 4">Belongs to the bacterial solute-binding protein 3 family.</text>
</comment>
<accession>A0A1T4VXQ3</accession>